<dbReference type="CDD" id="cd19543">
    <property type="entry name" value="DCL_NRPS"/>
    <property type="match status" value="1"/>
</dbReference>
<protein>
    <submittedName>
        <fullName evidence="5">Amino acid adenylation domain-containing protein</fullName>
    </submittedName>
</protein>
<evidence type="ECO:0000256" key="1">
    <source>
        <dbReference type="ARBA" id="ARBA00001957"/>
    </source>
</evidence>
<dbReference type="InterPro" id="IPR020806">
    <property type="entry name" value="PKS_PP-bd"/>
</dbReference>
<dbReference type="Gene3D" id="3.30.559.30">
    <property type="entry name" value="Nonribosomal peptide synthetase, condensation domain"/>
    <property type="match status" value="2"/>
</dbReference>
<keyword evidence="2" id="KW-0596">Phosphopantetheine</keyword>
<dbReference type="CDD" id="cd19534">
    <property type="entry name" value="E_NRPS"/>
    <property type="match status" value="1"/>
</dbReference>
<dbReference type="InterPro" id="IPR000873">
    <property type="entry name" value="AMP-dep_synth/lig_dom"/>
</dbReference>
<dbReference type="InterPro" id="IPR025110">
    <property type="entry name" value="AMP-bd_C"/>
</dbReference>
<dbReference type="Gene3D" id="1.10.1200.10">
    <property type="entry name" value="ACP-like"/>
    <property type="match status" value="1"/>
</dbReference>
<proteinExistence type="predicted"/>
<comment type="cofactor">
    <cofactor evidence="1">
        <name>pantetheine 4'-phosphate</name>
        <dbReference type="ChEBI" id="CHEBI:47942"/>
    </cofactor>
</comment>
<evidence type="ECO:0000313" key="6">
    <source>
        <dbReference type="Proteomes" id="UP000281118"/>
    </source>
</evidence>
<dbReference type="PANTHER" id="PTHR45398:SF1">
    <property type="entry name" value="ENZYME, PUTATIVE (JCVI)-RELATED"/>
    <property type="match status" value="1"/>
</dbReference>
<dbReference type="GO" id="GO:0031177">
    <property type="term" value="F:phosphopantetheine binding"/>
    <property type="evidence" value="ECO:0007669"/>
    <property type="project" value="InterPro"/>
</dbReference>
<dbReference type="CDD" id="cd17649">
    <property type="entry name" value="A_NRPS_PvdJ-like"/>
    <property type="match status" value="1"/>
</dbReference>
<dbReference type="SUPFAM" id="SSF56801">
    <property type="entry name" value="Acetyl-CoA synthetase-like"/>
    <property type="match status" value="1"/>
</dbReference>
<gene>
    <name evidence="5" type="ORF">EJP67_26910</name>
</gene>
<dbReference type="NCBIfam" id="TIGR01733">
    <property type="entry name" value="AA-adenyl-dom"/>
    <property type="match status" value="1"/>
</dbReference>
<name>A0A433MSC7_9BURK</name>
<dbReference type="Pfam" id="PF00550">
    <property type="entry name" value="PP-binding"/>
    <property type="match status" value="1"/>
</dbReference>
<dbReference type="InterPro" id="IPR036736">
    <property type="entry name" value="ACP-like_sf"/>
</dbReference>
<dbReference type="Gene3D" id="2.30.38.10">
    <property type="entry name" value="Luciferase, Domain 3"/>
    <property type="match status" value="1"/>
</dbReference>
<dbReference type="FunFam" id="2.30.38.10:FF:000001">
    <property type="entry name" value="Non-ribosomal peptide synthetase PvdI"/>
    <property type="match status" value="1"/>
</dbReference>
<dbReference type="OrthoDB" id="8826085at2"/>
<dbReference type="PANTHER" id="PTHR45398">
    <property type="match status" value="1"/>
</dbReference>
<evidence type="ECO:0000313" key="5">
    <source>
        <dbReference type="EMBL" id="RUR70694.1"/>
    </source>
</evidence>
<sequence>SAWQQVVQRHDVLRTGFLSMAQPPLQWVARQVELPMAVHDWRGRADQAQAIEALALEQQAAFDLAAPPLMRLAAIRIDDQRHRFIWSCHHLLLDGWSMSRLFGEVLQAYDGVATEEPACSYRDYIAWLAARPAKEGEAYWRGRLQKIDAPTLLGTALEPPANGEGHGEVGAALDAAGTQALQAFARRERVTLNTLVQGAWSLLLSRYAAQQTVVFGATVAGRPAGLVGADRMLGLFINTLPVVVDAAPAQRLGDWLRELQAQNLASREHEYTPLHEIQRWAGQGGGQGLFDSIVVFENYPIDQTLAGRADQGLKFEQAESVDVTHYPMDVEVHLGEVLTIKLKYLRERFKEADVQALSQQLFGLMDRMSQDSSQALRDLDTLTSAQQSEIARLGRSGRHGFLRTPVHQLIEQQARLQPEAIALLMGDAELSYADLNARANRLAHALIERGVRGNAVVAVSLQRSLETIVALLAVLKAGAAYLPLDPDYPQDRLHFMCKDSGARLMLTQRAVLPRLPSMADTLVLDEAELAGWPAHDPEVAVHQDQLAYVIYTSGSTGQPKGVAVSHGPLSMHCQATAEIYGMVARSCELHFMSFSFDGAHERWLTALTVGASLALRDNELWTAEQTCDALYRYGVTNAAFPPAYLSQLADWAQALGEAPPVELYVFGGEAMPRAAYDKVRQSLRPRTLINGYGPTETVVTPLIWKTSADRGFEEAYAPIGRPVGERTVHVLDAQLRPVARGSVGELYIGGYGLARGYLGRSALTAERFVADPFDNTGSGGRLYRTGDLVRWREDGNIAYIGRADQQVKIRGFRIELGEIEAQLREVPGVLEAAVQLHEGPSGRQLVGYIAPMPSGPRSQLSQQALQQLRRRLPEHMVPAHLIVLDALPRLISGKLDRHALPEPGVDAQREIKAPRNDRERRLAAIWAEVLGVESVGISDNFFELGGDSILSLQVISKVRQADLGFQLRLRDLMRHPTIEALVEQLADAALVQPTEPAQAVVEAQGTLPLTPIQAWFFDTPIPRRHHFNQALMLEAAKPLDESLLLNALDALAAHHDALRLRFEQQADGRWQQRYSAQAEPRDLLWSREVADAQEISLVADAAQRSLDLYKGPAWRVVHMRHADGSARLLLVVHHLVVDGVSWRVLLEDLQAVYGQLSEGRAVQLPGKMASFKAWAEHLQALAQGTELDDELAYWQTQLQPVVDIPRDRPIDALVDRDALTQRMRLDSDRTAQLLRVAPSAYGTSIDDLLLAALSRTVWRWSGESETLVQLEGHGREADAAGLDLSRTLGWFTSVYPVRLRQGSSPVESLILSTKQQRMDVPHRGIGHGVLKHLRPQGASLGPAQARITFNYLGQFDRSLGGDDAMFKPAVEHPGPVHDEEAPLANWLEIAGNVYEGQLSMSWIFSRAMYDEATVEKLIGFYREALEEIVDHCVAVAQAGR</sequence>
<dbReference type="InterPro" id="IPR020845">
    <property type="entry name" value="AMP-binding_CS"/>
</dbReference>
<dbReference type="InterPro" id="IPR001242">
    <property type="entry name" value="Condensation_dom"/>
</dbReference>
<dbReference type="Proteomes" id="UP000281118">
    <property type="component" value="Unassembled WGS sequence"/>
</dbReference>
<dbReference type="GO" id="GO:0003824">
    <property type="term" value="F:catalytic activity"/>
    <property type="evidence" value="ECO:0007669"/>
    <property type="project" value="InterPro"/>
</dbReference>
<dbReference type="InterPro" id="IPR009081">
    <property type="entry name" value="PP-bd_ACP"/>
</dbReference>
<dbReference type="SUPFAM" id="SSF52777">
    <property type="entry name" value="CoA-dependent acyltransferases"/>
    <property type="match status" value="4"/>
</dbReference>
<dbReference type="Pfam" id="PF00668">
    <property type="entry name" value="Condensation"/>
    <property type="match status" value="2"/>
</dbReference>
<evidence type="ECO:0000256" key="3">
    <source>
        <dbReference type="ARBA" id="ARBA00022553"/>
    </source>
</evidence>
<dbReference type="SUPFAM" id="SSF47336">
    <property type="entry name" value="ACP-like"/>
    <property type="match status" value="1"/>
</dbReference>
<dbReference type="PROSITE" id="PS00012">
    <property type="entry name" value="PHOSPHOPANTETHEINE"/>
    <property type="match status" value="1"/>
</dbReference>
<feature type="non-terminal residue" evidence="5">
    <location>
        <position position="1"/>
    </location>
</feature>
<accession>A0A433MSC7</accession>
<comment type="caution">
    <text evidence="5">The sequence shown here is derived from an EMBL/GenBank/DDBJ whole genome shotgun (WGS) entry which is preliminary data.</text>
</comment>
<dbReference type="Gene3D" id="3.30.300.30">
    <property type="match status" value="1"/>
</dbReference>
<dbReference type="Gene3D" id="3.30.559.10">
    <property type="entry name" value="Chloramphenicol acetyltransferase-like domain"/>
    <property type="match status" value="2"/>
</dbReference>
<dbReference type="InterPro" id="IPR045851">
    <property type="entry name" value="AMP-bd_C_sf"/>
</dbReference>
<dbReference type="FunFam" id="3.40.50.12780:FF:000012">
    <property type="entry name" value="Non-ribosomal peptide synthetase"/>
    <property type="match status" value="1"/>
</dbReference>
<organism evidence="5 6">
    <name type="scientific">Variovorax guangxiensis</name>
    <dbReference type="NCBI Taxonomy" id="1775474"/>
    <lineage>
        <taxon>Bacteria</taxon>
        <taxon>Pseudomonadati</taxon>
        <taxon>Pseudomonadota</taxon>
        <taxon>Betaproteobacteria</taxon>
        <taxon>Burkholderiales</taxon>
        <taxon>Comamonadaceae</taxon>
        <taxon>Variovorax</taxon>
    </lineage>
</organism>
<reference evidence="5 6" key="1">
    <citation type="submission" date="2018-12" db="EMBL/GenBank/DDBJ databases">
        <title>The genome sequences of Variovorax guangxiensis DSM 27352.</title>
        <authorList>
            <person name="Gao J."/>
            <person name="Sun J."/>
        </authorList>
    </citation>
    <scope>NUCLEOTIDE SEQUENCE [LARGE SCALE GENOMIC DNA]</scope>
    <source>
        <strain evidence="5 6">DSM 27352</strain>
    </source>
</reference>
<dbReference type="Pfam" id="PF13193">
    <property type="entry name" value="AMP-binding_C"/>
    <property type="match status" value="1"/>
</dbReference>
<dbReference type="InterPro" id="IPR006162">
    <property type="entry name" value="Ppantetheine_attach_site"/>
</dbReference>
<evidence type="ECO:0000256" key="2">
    <source>
        <dbReference type="ARBA" id="ARBA00022450"/>
    </source>
</evidence>
<dbReference type="Gene3D" id="3.40.50.980">
    <property type="match status" value="2"/>
</dbReference>
<dbReference type="InterPro" id="IPR010071">
    <property type="entry name" value="AA_adenyl_dom"/>
</dbReference>
<dbReference type="InterPro" id="IPR023213">
    <property type="entry name" value="CAT-like_dom_sf"/>
</dbReference>
<dbReference type="InterPro" id="IPR010060">
    <property type="entry name" value="NRPS_synth"/>
</dbReference>
<dbReference type="SMART" id="SM00823">
    <property type="entry name" value="PKS_PP"/>
    <property type="match status" value="1"/>
</dbReference>
<dbReference type="FunFam" id="1.10.1200.10:FF:000005">
    <property type="entry name" value="Nonribosomal peptide synthetase 1"/>
    <property type="match status" value="1"/>
</dbReference>
<keyword evidence="3" id="KW-0597">Phosphoprotein</keyword>
<evidence type="ECO:0000259" key="4">
    <source>
        <dbReference type="PROSITE" id="PS50075"/>
    </source>
</evidence>
<dbReference type="PROSITE" id="PS50075">
    <property type="entry name" value="CARRIER"/>
    <property type="match status" value="1"/>
</dbReference>
<dbReference type="Pfam" id="PF00501">
    <property type="entry name" value="AMP-binding"/>
    <property type="match status" value="1"/>
</dbReference>
<dbReference type="NCBIfam" id="TIGR01720">
    <property type="entry name" value="NRPS-para261"/>
    <property type="match status" value="1"/>
</dbReference>
<dbReference type="PROSITE" id="PS00455">
    <property type="entry name" value="AMP_BINDING"/>
    <property type="match status" value="1"/>
</dbReference>
<feature type="domain" description="Carrier" evidence="4">
    <location>
        <begin position="913"/>
        <end position="989"/>
    </location>
</feature>
<dbReference type="EMBL" id="RXFT01000015">
    <property type="protein sequence ID" value="RUR70694.1"/>
    <property type="molecule type" value="Genomic_DNA"/>
</dbReference>
<dbReference type="FunFam" id="3.40.50.980:FF:000001">
    <property type="entry name" value="Non-ribosomal peptide synthetase"/>
    <property type="match status" value="1"/>
</dbReference>
<dbReference type="RefSeq" id="WP_126024806.1">
    <property type="nucleotide sequence ID" value="NZ_RXFT01000015.1"/>
</dbReference>